<sequence>MAQSSIPGYMFPGCRQALLTLSSQKGLSDVCGLNISYHLVIMTLDWHFWASGRLALSSTGIKTVEICHLLLMTCILLENELQNIYMYIFLYMFFNILLVHQLHSFSFHSASLPGEELIFEIHKKQKYVPHNFLPALLIISLQQLDIHLKSLPSTHPTSRSIQPPPPNMSSKLPQYQLGLNLRMANFWISHLFDLWGFGHINGYGLIGNFIAESSCLGQLSIYKDIPSNAARQPWASAAADCDQILSYFSFAEHSRKARNTGVKPILVGIKSLMYWGCHDLNESCQLDLHYFLGVQNTTHPLWICNPQEVAALVQVGRETNFYYANVGCRSDSYYAEFCFVNFLGVKLQQIRS</sequence>
<gene>
    <name evidence="1" type="ORF">VP01_91g5</name>
</gene>
<keyword evidence="2" id="KW-1185">Reference proteome</keyword>
<organism evidence="1 2">
    <name type="scientific">Puccinia sorghi</name>
    <dbReference type="NCBI Taxonomy" id="27349"/>
    <lineage>
        <taxon>Eukaryota</taxon>
        <taxon>Fungi</taxon>
        <taxon>Dikarya</taxon>
        <taxon>Basidiomycota</taxon>
        <taxon>Pucciniomycotina</taxon>
        <taxon>Pucciniomycetes</taxon>
        <taxon>Pucciniales</taxon>
        <taxon>Pucciniaceae</taxon>
        <taxon>Puccinia</taxon>
    </lineage>
</organism>
<evidence type="ECO:0000313" key="2">
    <source>
        <dbReference type="Proteomes" id="UP000037035"/>
    </source>
</evidence>
<protein>
    <submittedName>
        <fullName evidence="1">Uncharacterized protein</fullName>
    </submittedName>
</protein>
<comment type="caution">
    <text evidence="1">The sequence shown here is derived from an EMBL/GenBank/DDBJ whole genome shotgun (WGS) entry which is preliminary data.</text>
</comment>
<dbReference type="VEuPathDB" id="FungiDB:VP01_91g5"/>
<dbReference type="EMBL" id="LAVV01014827">
    <property type="protein sequence ID" value="KNZ44398.1"/>
    <property type="molecule type" value="Genomic_DNA"/>
</dbReference>
<proteinExistence type="predicted"/>
<name>A0A0L6U7B9_9BASI</name>
<reference evidence="1 2" key="1">
    <citation type="submission" date="2015-08" db="EMBL/GenBank/DDBJ databases">
        <title>Next Generation Sequencing and Analysis of the Genome of Puccinia sorghi L Schw, the Causal Agent of Maize Common Rust.</title>
        <authorList>
            <person name="Rochi L."/>
            <person name="Burguener G."/>
            <person name="Darino M."/>
            <person name="Turjanski A."/>
            <person name="Kreff E."/>
            <person name="Dieguez M.J."/>
            <person name="Sacco F."/>
        </authorList>
    </citation>
    <scope>NUCLEOTIDE SEQUENCE [LARGE SCALE GENOMIC DNA]</scope>
    <source>
        <strain evidence="1 2">RO10H11247</strain>
    </source>
</reference>
<evidence type="ECO:0000313" key="1">
    <source>
        <dbReference type="EMBL" id="KNZ44398.1"/>
    </source>
</evidence>
<accession>A0A0L6U7B9</accession>
<dbReference type="AlphaFoldDB" id="A0A0L6U7B9"/>
<dbReference type="Proteomes" id="UP000037035">
    <property type="component" value="Unassembled WGS sequence"/>
</dbReference>